<name>A0A4Y7SVI7_COPMI</name>
<dbReference type="STRING" id="71717.A0A4Y7SVI7"/>
<evidence type="ECO:0000256" key="9">
    <source>
        <dbReference type="SAM" id="MobiDB-lite"/>
    </source>
</evidence>
<dbReference type="SMART" id="SM00401">
    <property type="entry name" value="ZnF_GATA"/>
    <property type="match status" value="2"/>
</dbReference>
<keyword evidence="3 8" id="KW-0863">Zinc-finger</keyword>
<dbReference type="CDD" id="cd00202">
    <property type="entry name" value="ZnF_GATA"/>
    <property type="match status" value="2"/>
</dbReference>
<dbReference type="InterPro" id="IPR013860">
    <property type="entry name" value="AreA_GATA"/>
</dbReference>
<feature type="region of interest" description="Disordered" evidence="9">
    <location>
        <begin position="245"/>
        <end position="277"/>
    </location>
</feature>
<feature type="compositionally biased region" description="Basic residues" evidence="9">
    <location>
        <begin position="206"/>
        <end position="217"/>
    </location>
</feature>
<dbReference type="GO" id="GO:0000978">
    <property type="term" value="F:RNA polymerase II cis-regulatory region sequence-specific DNA binding"/>
    <property type="evidence" value="ECO:0007669"/>
    <property type="project" value="TreeGrafter"/>
</dbReference>
<keyword evidence="2" id="KW-0479">Metal-binding</keyword>
<accession>A0A4Y7SVI7</accession>
<dbReference type="InterPro" id="IPR039355">
    <property type="entry name" value="Transcription_factor_GATA"/>
</dbReference>
<gene>
    <name evidence="11" type="ORF">FA13DRAFT_1713875</name>
</gene>
<dbReference type="PANTHER" id="PTHR10071:SF281">
    <property type="entry name" value="BOX A-BINDING FACTOR-RELATED"/>
    <property type="match status" value="1"/>
</dbReference>
<evidence type="ECO:0000256" key="8">
    <source>
        <dbReference type="PROSITE-ProRule" id="PRU00094"/>
    </source>
</evidence>
<dbReference type="PANTHER" id="PTHR10071">
    <property type="entry name" value="TRANSCRIPTION FACTOR GATA FAMILY MEMBER"/>
    <property type="match status" value="1"/>
</dbReference>
<dbReference type="GO" id="GO:0000122">
    <property type="term" value="P:negative regulation of transcription by RNA polymerase II"/>
    <property type="evidence" value="ECO:0007669"/>
    <property type="project" value="TreeGrafter"/>
</dbReference>
<keyword evidence="12" id="KW-1185">Reference proteome</keyword>
<feature type="region of interest" description="Disordered" evidence="9">
    <location>
        <begin position="404"/>
        <end position="463"/>
    </location>
</feature>
<dbReference type="GO" id="GO:0000981">
    <property type="term" value="F:DNA-binding transcription factor activity, RNA polymerase II-specific"/>
    <property type="evidence" value="ECO:0007669"/>
    <property type="project" value="TreeGrafter"/>
</dbReference>
<evidence type="ECO:0000259" key="10">
    <source>
        <dbReference type="PROSITE" id="PS50114"/>
    </source>
</evidence>
<feature type="compositionally biased region" description="Polar residues" evidence="9">
    <location>
        <begin position="442"/>
        <end position="452"/>
    </location>
</feature>
<keyword evidence="5" id="KW-0805">Transcription regulation</keyword>
<dbReference type="GO" id="GO:0005634">
    <property type="term" value="C:nucleus"/>
    <property type="evidence" value="ECO:0007669"/>
    <property type="project" value="UniProtKB-SubCell"/>
</dbReference>
<evidence type="ECO:0000256" key="1">
    <source>
        <dbReference type="ARBA" id="ARBA00004123"/>
    </source>
</evidence>
<feature type="domain" description="GATA-type" evidence="10">
    <location>
        <begin position="364"/>
        <end position="411"/>
    </location>
</feature>
<dbReference type="GO" id="GO:0045944">
    <property type="term" value="P:positive regulation of transcription by RNA polymerase II"/>
    <property type="evidence" value="ECO:0007669"/>
    <property type="project" value="TreeGrafter"/>
</dbReference>
<dbReference type="GO" id="GO:0008270">
    <property type="term" value="F:zinc ion binding"/>
    <property type="evidence" value="ECO:0007669"/>
    <property type="project" value="UniProtKB-KW"/>
</dbReference>
<sequence>MPPILNLKFKGNKFITFNLSDDDALIKTWKARIYDSLSSACDGVPTAVRQVCTEVASYLEQGQRLENLSWRLWHLQSLMVDTDDAKSRGEFHKLSKCMGDKSGKEKGQSTEAAPGFKRNHSVELIKQCAAKERLREANQHHSGAITRMMAFTSSADQLGPAQMNTNVRKSDPKRPRITRPASAMTEEVDNSNHQIRDNPYILGPRPTKRHTRSHSKSVRSITVPLKGVLPKTVTPSKVNKLLGSIAGSSSSSGRGRPSLTIQAATPTTGSSEPGAAATSLNPAILWGSSGDSAPGGVNAECSNCGAIHTPLWRRGLNGELNCNACGLYCKLHKRPRPKSLQNNHQEGRAQGAPQRETFDVMAVCYNCHTTTTPLWRKDDEGKTVCNACGLYYKLHDTARPISMKSDVIRKRSRHGVRSMEDTPSGSSGVSRRTSPVPDAQQPRLTSDASTAPSYEVGKASHMQGQTSELMDALESVAHENIFTNAYSYQFPGPYQPDHLVQVYTTQEGPPFANIGEGMAENDLSMSPHSNKRGRMSTDSASEPPSSVVSFASLITDYSGASSAITSHSQRSSTVFPFSSVGTSGPALRGPGNTFWHPPMLPQAHDTSSPQLFQQQHRASNSASAQQSSNSNGHCGQPSSSTSSSSDPSAPDSHNCPTQSRSGEDSPMLPQEELFSTYLHPSTVLLEGGEGQTHGRLHCDYSQGFEHDLSMRVY</sequence>
<dbReference type="Gene3D" id="3.30.50.10">
    <property type="entry name" value="Erythroid Transcription Factor GATA-1, subunit A"/>
    <property type="match status" value="2"/>
</dbReference>
<dbReference type="Pfam" id="PF08550">
    <property type="entry name" value="GATA_AreA"/>
    <property type="match status" value="1"/>
</dbReference>
<evidence type="ECO:0000256" key="5">
    <source>
        <dbReference type="ARBA" id="ARBA00023015"/>
    </source>
</evidence>
<evidence type="ECO:0000313" key="11">
    <source>
        <dbReference type="EMBL" id="TEB25638.1"/>
    </source>
</evidence>
<feature type="compositionally biased region" description="Polar residues" evidence="9">
    <location>
        <begin position="259"/>
        <end position="271"/>
    </location>
</feature>
<dbReference type="SUPFAM" id="SSF57716">
    <property type="entry name" value="Glucocorticoid receptor-like (DNA-binding domain)"/>
    <property type="match status" value="2"/>
</dbReference>
<proteinExistence type="predicted"/>
<dbReference type="AlphaFoldDB" id="A0A4Y7SVI7"/>
<reference evidence="11 12" key="1">
    <citation type="journal article" date="2019" name="Nat. Ecol. Evol.">
        <title>Megaphylogeny resolves global patterns of mushroom evolution.</title>
        <authorList>
            <person name="Varga T."/>
            <person name="Krizsan K."/>
            <person name="Foldi C."/>
            <person name="Dima B."/>
            <person name="Sanchez-Garcia M."/>
            <person name="Sanchez-Ramirez S."/>
            <person name="Szollosi G.J."/>
            <person name="Szarkandi J.G."/>
            <person name="Papp V."/>
            <person name="Albert L."/>
            <person name="Andreopoulos W."/>
            <person name="Angelini C."/>
            <person name="Antonin V."/>
            <person name="Barry K.W."/>
            <person name="Bougher N.L."/>
            <person name="Buchanan P."/>
            <person name="Buyck B."/>
            <person name="Bense V."/>
            <person name="Catcheside P."/>
            <person name="Chovatia M."/>
            <person name="Cooper J."/>
            <person name="Damon W."/>
            <person name="Desjardin D."/>
            <person name="Finy P."/>
            <person name="Geml J."/>
            <person name="Haridas S."/>
            <person name="Hughes K."/>
            <person name="Justo A."/>
            <person name="Karasinski D."/>
            <person name="Kautmanova I."/>
            <person name="Kiss B."/>
            <person name="Kocsube S."/>
            <person name="Kotiranta H."/>
            <person name="LaButti K.M."/>
            <person name="Lechner B.E."/>
            <person name="Liimatainen K."/>
            <person name="Lipzen A."/>
            <person name="Lukacs Z."/>
            <person name="Mihaltcheva S."/>
            <person name="Morgado L.N."/>
            <person name="Niskanen T."/>
            <person name="Noordeloos M.E."/>
            <person name="Ohm R.A."/>
            <person name="Ortiz-Santana B."/>
            <person name="Ovrebo C."/>
            <person name="Racz N."/>
            <person name="Riley R."/>
            <person name="Savchenko A."/>
            <person name="Shiryaev A."/>
            <person name="Soop K."/>
            <person name="Spirin V."/>
            <person name="Szebenyi C."/>
            <person name="Tomsovsky M."/>
            <person name="Tulloss R.E."/>
            <person name="Uehling J."/>
            <person name="Grigoriev I.V."/>
            <person name="Vagvolgyi C."/>
            <person name="Papp T."/>
            <person name="Martin F.M."/>
            <person name="Miettinen O."/>
            <person name="Hibbett D.S."/>
            <person name="Nagy L.G."/>
        </authorList>
    </citation>
    <scope>NUCLEOTIDE SEQUENCE [LARGE SCALE GENOMIC DNA]</scope>
    <source>
        <strain evidence="11 12">FP101781</strain>
    </source>
</reference>
<feature type="compositionally biased region" description="Low complexity" evidence="9">
    <location>
        <begin position="613"/>
        <end position="652"/>
    </location>
</feature>
<dbReference type="InterPro" id="IPR000679">
    <property type="entry name" value="Znf_GATA"/>
</dbReference>
<feature type="region of interest" description="Disordered" evidence="9">
    <location>
        <begin position="588"/>
        <end position="667"/>
    </location>
</feature>
<dbReference type="PROSITE" id="PS50114">
    <property type="entry name" value="GATA_ZN_FINGER_2"/>
    <property type="match status" value="2"/>
</dbReference>
<dbReference type="PRINTS" id="PR00619">
    <property type="entry name" value="GATAZNFINGER"/>
</dbReference>
<protein>
    <recommendedName>
        <fullName evidence="10">GATA-type domain-containing protein</fullName>
    </recommendedName>
</protein>
<feature type="compositionally biased region" description="Polar residues" evidence="9">
    <location>
        <begin position="536"/>
        <end position="545"/>
    </location>
</feature>
<organism evidence="11 12">
    <name type="scientific">Coprinellus micaceus</name>
    <name type="common">Glistening ink-cap mushroom</name>
    <name type="synonym">Coprinus micaceus</name>
    <dbReference type="NCBI Taxonomy" id="71717"/>
    <lineage>
        <taxon>Eukaryota</taxon>
        <taxon>Fungi</taxon>
        <taxon>Dikarya</taxon>
        <taxon>Basidiomycota</taxon>
        <taxon>Agaricomycotina</taxon>
        <taxon>Agaricomycetes</taxon>
        <taxon>Agaricomycetidae</taxon>
        <taxon>Agaricales</taxon>
        <taxon>Agaricineae</taxon>
        <taxon>Psathyrellaceae</taxon>
        <taxon>Coprinellus</taxon>
    </lineage>
</organism>
<dbReference type="PROSITE" id="PS00344">
    <property type="entry name" value="GATA_ZN_FINGER_1"/>
    <property type="match status" value="2"/>
</dbReference>
<comment type="caution">
    <text evidence="11">The sequence shown here is derived from an EMBL/GenBank/DDBJ whole genome shotgun (WGS) entry which is preliminary data.</text>
</comment>
<dbReference type="FunFam" id="3.30.50.10:FF:000007">
    <property type="entry name" value="Nitrogen regulatory AreA, N-terminal"/>
    <property type="match status" value="1"/>
</dbReference>
<evidence type="ECO:0000313" key="12">
    <source>
        <dbReference type="Proteomes" id="UP000298030"/>
    </source>
</evidence>
<dbReference type="Pfam" id="PF00320">
    <property type="entry name" value="GATA"/>
    <property type="match status" value="2"/>
</dbReference>
<dbReference type="EMBL" id="QPFP01000055">
    <property type="protein sequence ID" value="TEB25638.1"/>
    <property type="molecule type" value="Genomic_DNA"/>
</dbReference>
<feature type="domain" description="GATA-type" evidence="10">
    <location>
        <begin position="300"/>
        <end position="348"/>
    </location>
</feature>
<dbReference type="Proteomes" id="UP000298030">
    <property type="component" value="Unassembled WGS sequence"/>
</dbReference>
<evidence type="ECO:0000256" key="3">
    <source>
        <dbReference type="ARBA" id="ARBA00022771"/>
    </source>
</evidence>
<feature type="region of interest" description="Disordered" evidence="9">
    <location>
        <begin position="520"/>
        <end position="545"/>
    </location>
</feature>
<evidence type="ECO:0000256" key="4">
    <source>
        <dbReference type="ARBA" id="ARBA00022833"/>
    </source>
</evidence>
<comment type="subcellular location">
    <subcellularLocation>
        <location evidence="1">Nucleus</location>
    </subcellularLocation>
</comment>
<evidence type="ECO:0000256" key="6">
    <source>
        <dbReference type="ARBA" id="ARBA00023163"/>
    </source>
</evidence>
<keyword evidence="6" id="KW-0804">Transcription</keyword>
<feature type="compositionally biased region" description="Polar residues" evidence="9">
    <location>
        <begin position="421"/>
        <end position="433"/>
    </location>
</feature>
<evidence type="ECO:0000256" key="7">
    <source>
        <dbReference type="ARBA" id="ARBA00023242"/>
    </source>
</evidence>
<keyword evidence="4" id="KW-0862">Zinc</keyword>
<dbReference type="InterPro" id="IPR013088">
    <property type="entry name" value="Znf_NHR/GATA"/>
</dbReference>
<keyword evidence="7" id="KW-0539">Nucleus</keyword>
<evidence type="ECO:0000256" key="2">
    <source>
        <dbReference type="ARBA" id="ARBA00022723"/>
    </source>
</evidence>
<feature type="compositionally biased region" description="Low complexity" evidence="9">
    <location>
        <begin position="245"/>
        <end position="258"/>
    </location>
</feature>
<dbReference type="OrthoDB" id="515401at2759"/>
<feature type="region of interest" description="Disordered" evidence="9">
    <location>
        <begin position="163"/>
        <end position="219"/>
    </location>
</feature>